<dbReference type="Proteomes" id="UP001501243">
    <property type="component" value="Unassembled WGS sequence"/>
</dbReference>
<gene>
    <name evidence="1" type="ORF">GCM10023172_19050</name>
</gene>
<accession>A0ABP8QA60</accession>
<evidence type="ECO:0000313" key="2">
    <source>
        <dbReference type="Proteomes" id="UP001501243"/>
    </source>
</evidence>
<evidence type="ECO:0000313" key="1">
    <source>
        <dbReference type="EMBL" id="GAA4499822.1"/>
    </source>
</evidence>
<name>A0ABP8QA60_9BACT</name>
<protein>
    <recommendedName>
        <fullName evidence="3">Tetratricopeptide repeat protein</fullName>
    </recommendedName>
</protein>
<keyword evidence="2" id="KW-1185">Reference proteome</keyword>
<dbReference type="EMBL" id="BAABGQ010000006">
    <property type="protein sequence ID" value="GAA4499822.1"/>
    <property type="molecule type" value="Genomic_DNA"/>
</dbReference>
<sequence length="437" mass="51232">MRQLRARLQDKLLNHLFFLDHSDPRFIVSRRYEVECLDLVHKAIVLHLEGEYVLSERLLRRCMRLAAQCDFTAYEEQAAHKLLSIYAEQQQQTKYEQLNHTILKLRQIIGYEQEAEMLFFEVQMGAEETVAKRHRIIAKLPAYLARLEELYRLAPTFGIYNALYRVRLVDAGLAGRYQDIIRETAQADSMLAAGVINARRFDQRLNNFMNIYAHLRGRQPQEGLKLAGEFAETIHPTSSNWFYFYEHYVLLALHAGEYEQAHRLLQVAHKNPSFGKLRPAALERWELLEAYTELMLPLEQVSLKRRNQLAVFAALTVPEYSRDKRGYNVAILVFQLVHYLQQRLLEPVLVRLERLRKYQQRHLREAATLRSRTFLRLLLLLPEADFDPARLAKRGQPLLRTLQQAALTGDADAEVEIIPYEDLWQLVMRVLRQGTPE</sequence>
<comment type="caution">
    <text evidence="1">The sequence shown here is derived from an EMBL/GenBank/DDBJ whole genome shotgun (WGS) entry which is preliminary data.</text>
</comment>
<proteinExistence type="predicted"/>
<evidence type="ECO:0008006" key="3">
    <source>
        <dbReference type="Google" id="ProtNLM"/>
    </source>
</evidence>
<organism evidence="1 2">
    <name type="scientific">Hymenobacter ginsengisoli</name>
    <dbReference type="NCBI Taxonomy" id="1051626"/>
    <lineage>
        <taxon>Bacteria</taxon>
        <taxon>Pseudomonadati</taxon>
        <taxon>Bacteroidota</taxon>
        <taxon>Cytophagia</taxon>
        <taxon>Cytophagales</taxon>
        <taxon>Hymenobacteraceae</taxon>
        <taxon>Hymenobacter</taxon>
    </lineage>
</organism>
<reference evidence="2" key="1">
    <citation type="journal article" date="2019" name="Int. J. Syst. Evol. Microbiol.">
        <title>The Global Catalogue of Microorganisms (GCM) 10K type strain sequencing project: providing services to taxonomists for standard genome sequencing and annotation.</title>
        <authorList>
            <consortium name="The Broad Institute Genomics Platform"/>
            <consortium name="The Broad Institute Genome Sequencing Center for Infectious Disease"/>
            <person name="Wu L."/>
            <person name="Ma J."/>
        </authorList>
    </citation>
    <scope>NUCLEOTIDE SEQUENCE [LARGE SCALE GENOMIC DNA]</scope>
    <source>
        <strain evidence="2">JCM 17841</strain>
    </source>
</reference>